<keyword evidence="8" id="KW-1185">Reference proteome</keyword>
<evidence type="ECO:0000256" key="4">
    <source>
        <dbReference type="ARBA" id="ARBA00023136"/>
    </source>
</evidence>
<feature type="transmembrane region" description="Helical" evidence="5">
    <location>
        <begin position="127"/>
        <end position="147"/>
    </location>
</feature>
<feature type="transmembrane region" description="Helical" evidence="5">
    <location>
        <begin position="46"/>
        <end position="67"/>
    </location>
</feature>
<gene>
    <name evidence="7" type="ORF">ASN18_0942</name>
</gene>
<reference evidence="7 8" key="1">
    <citation type="submission" date="2015-11" db="EMBL/GenBank/DDBJ databases">
        <authorList>
            <person name="Lin W."/>
        </authorList>
    </citation>
    <scope>NUCLEOTIDE SEQUENCE [LARGE SCALE GENOMIC DNA]</scope>
    <source>
        <strain evidence="7 8">HCH-1</strain>
    </source>
</reference>
<keyword evidence="3 5" id="KW-1133">Transmembrane helix</keyword>
<dbReference type="Proteomes" id="UP000060487">
    <property type="component" value="Unassembled WGS sequence"/>
</dbReference>
<comment type="subcellular location">
    <subcellularLocation>
        <location evidence="1">Endomembrane system</location>
        <topology evidence="1">Multi-pass membrane protein</topology>
    </subcellularLocation>
</comment>
<accession>A0ABR5SIH8</accession>
<protein>
    <submittedName>
        <fullName evidence="7">Membrane protein</fullName>
    </submittedName>
</protein>
<comment type="caution">
    <text evidence="7">The sequence shown here is derived from an EMBL/GenBank/DDBJ whole genome shotgun (WGS) entry which is preliminary data.</text>
</comment>
<evidence type="ECO:0000256" key="1">
    <source>
        <dbReference type="ARBA" id="ARBA00004127"/>
    </source>
</evidence>
<feature type="transmembrane region" description="Helical" evidence="5">
    <location>
        <begin position="6"/>
        <end position="25"/>
    </location>
</feature>
<dbReference type="EMBL" id="LNQR01000032">
    <property type="protein sequence ID" value="KWT91118.1"/>
    <property type="molecule type" value="Genomic_DNA"/>
</dbReference>
<dbReference type="InterPro" id="IPR003807">
    <property type="entry name" value="DUF202"/>
</dbReference>
<evidence type="ECO:0000313" key="8">
    <source>
        <dbReference type="Proteomes" id="UP000060487"/>
    </source>
</evidence>
<evidence type="ECO:0000313" key="7">
    <source>
        <dbReference type="EMBL" id="KWT91118.1"/>
    </source>
</evidence>
<evidence type="ECO:0000256" key="2">
    <source>
        <dbReference type="ARBA" id="ARBA00022692"/>
    </source>
</evidence>
<sequence>MQYCVTAHLFILKNITVSVAIMFGISEKRLHSEREFAALDRNFLSWLRTSVSLLAFGLGVEKFGIFIEGLVSVYPTVFAEIAYKCNRGIYSQREGIAIMLIGAAVGLLGFVQYLIRLKQMENKIYTSTHISGIMITFFVILTGYLFLLNLGRLL</sequence>
<name>A0ABR5SIH8_9BACT</name>
<feature type="domain" description="DUF202" evidence="6">
    <location>
        <begin position="34"/>
        <end position="118"/>
    </location>
</feature>
<evidence type="ECO:0000256" key="5">
    <source>
        <dbReference type="SAM" id="Phobius"/>
    </source>
</evidence>
<keyword evidence="2 5" id="KW-0812">Transmembrane</keyword>
<keyword evidence="4 5" id="KW-0472">Membrane</keyword>
<evidence type="ECO:0000256" key="3">
    <source>
        <dbReference type="ARBA" id="ARBA00022989"/>
    </source>
</evidence>
<dbReference type="Pfam" id="PF02656">
    <property type="entry name" value="DUF202"/>
    <property type="match status" value="1"/>
</dbReference>
<organism evidence="7 8">
    <name type="scientific">Candidatus Magnetominusculus xianensis</name>
    <dbReference type="NCBI Taxonomy" id="1748249"/>
    <lineage>
        <taxon>Bacteria</taxon>
        <taxon>Pseudomonadati</taxon>
        <taxon>Nitrospirota</taxon>
        <taxon>Nitrospiria</taxon>
        <taxon>Nitrospirales</taxon>
        <taxon>Nitrospiraceae</taxon>
        <taxon>Candidatus Magnetominusculus</taxon>
    </lineage>
</organism>
<proteinExistence type="predicted"/>
<feature type="transmembrane region" description="Helical" evidence="5">
    <location>
        <begin position="96"/>
        <end position="115"/>
    </location>
</feature>
<evidence type="ECO:0000259" key="6">
    <source>
        <dbReference type="Pfam" id="PF02656"/>
    </source>
</evidence>